<feature type="site" description="Deprotonates C-terminal active site Cys" evidence="3">
    <location>
        <position position="17"/>
    </location>
</feature>
<dbReference type="EMBL" id="CP000596">
    <property type="protein sequence ID" value="ABP00312.1"/>
    <property type="molecule type" value="Genomic_DNA"/>
</dbReference>
<feature type="domain" description="Thioredoxin" evidence="5">
    <location>
        <begin position="1"/>
        <end position="97"/>
    </location>
</feature>
<dbReference type="OMA" id="WCEFCQM"/>
<evidence type="ECO:0000259" key="5">
    <source>
        <dbReference type="PROSITE" id="PS51352"/>
    </source>
</evidence>
<feature type="active site" description="Nucleophile" evidence="3">
    <location>
        <position position="26"/>
    </location>
</feature>
<dbReference type="HOGENOM" id="CLU_090389_14_1_1"/>
<dbReference type="InterPro" id="IPR005746">
    <property type="entry name" value="Thioredoxin"/>
</dbReference>
<dbReference type="STRING" id="436017.A4S986"/>
<dbReference type="PIRSF" id="PIRSF000077">
    <property type="entry name" value="Thioredoxin"/>
    <property type="match status" value="1"/>
</dbReference>
<dbReference type="PROSITE" id="PS51352">
    <property type="entry name" value="THIOREDOXIN_2"/>
    <property type="match status" value="1"/>
</dbReference>
<proteinExistence type="inferred from homology"/>
<dbReference type="OrthoDB" id="2121326at2759"/>
<evidence type="ECO:0000256" key="1">
    <source>
        <dbReference type="ARBA" id="ARBA00023157"/>
    </source>
</evidence>
<keyword evidence="1 4" id="KW-1015">Disulfide bond</keyword>
<reference evidence="6 7" key="1">
    <citation type="journal article" date="2007" name="Proc. Natl. Acad. Sci. U.S.A.">
        <title>The tiny eukaryote Ostreococcus provides genomic insights into the paradox of plankton speciation.</title>
        <authorList>
            <person name="Palenik B."/>
            <person name="Grimwood J."/>
            <person name="Aerts A."/>
            <person name="Rouze P."/>
            <person name="Salamov A."/>
            <person name="Putnam N."/>
            <person name="Dupont C."/>
            <person name="Jorgensen R."/>
            <person name="Derelle E."/>
            <person name="Rombauts S."/>
            <person name="Zhou K."/>
            <person name="Otillar R."/>
            <person name="Merchant S.S."/>
            <person name="Podell S."/>
            <person name="Gaasterland T."/>
            <person name="Napoli C."/>
            <person name="Gendler K."/>
            <person name="Manuell A."/>
            <person name="Tai V."/>
            <person name="Vallon O."/>
            <person name="Piganeau G."/>
            <person name="Jancek S."/>
            <person name="Heijde M."/>
            <person name="Jabbari K."/>
            <person name="Bowler C."/>
            <person name="Lohr M."/>
            <person name="Robbens S."/>
            <person name="Werner G."/>
            <person name="Dubchak I."/>
            <person name="Pazour G.J."/>
            <person name="Ren Q."/>
            <person name="Paulsen I."/>
            <person name="Delwiche C."/>
            <person name="Schmutz J."/>
            <person name="Rokhsar D."/>
            <person name="Van de Peer Y."/>
            <person name="Moreau H."/>
            <person name="Grigoriev I.V."/>
        </authorList>
    </citation>
    <scope>NUCLEOTIDE SEQUENCE [LARGE SCALE GENOMIC DNA]</scope>
    <source>
        <strain evidence="6 7">CCE9901</strain>
    </source>
</reference>
<dbReference type="Gramene" id="ABP00312">
    <property type="protein sequence ID" value="ABP00312"/>
    <property type="gene ID" value="OSTLU_37753"/>
</dbReference>
<keyword evidence="7" id="KW-1185">Reference proteome</keyword>
<dbReference type="Gene3D" id="3.40.30.10">
    <property type="entry name" value="Glutaredoxin"/>
    <property type="match status" value="1"/>
</dbReference>
<dbReference type="KEGG" id="olu:OSTLU_37753"/>
<keyword evidence="4" id="KW-0676">Redox-active center</keyword>
<evidence type="ECO:0000313" key="6">
    <source>
        <dbReference type="EMBL" id="ABP00312.1"/>
    </source>
</evidence>
<dbReference type="InterPro" id="IPR036249">
    <property type="entry name" value="Thioredoxin-like_sf"/>
</dbReference>
<dbReference type="InterPro" id="IPR017937">
    <property type="entry name" value="Thioredoxin_CS"/>
</dbReference>
<dbReference type="CDD" id="cd02947">
    <property type="entry name" value="TRX_family"/>
    <property type="match status" value="1"/>
</dbReference>
<dbReference type="Pfam" id="PF00085">
    <property type="entry name" value="Thioredoxin"/>
    <property type="match status" value="1"/>
</dbReference>
<feature type="disulfide bond" description="Redox-active" evidence="4">
    <location>
        <begin position="23"/>
        <end position="26"/>
    </location>
</feature>
<evidence type="ECO:0000256" key="2">
    <source>
        <dbReference type="PIRNR" id="PIRNR000077"/>
    </source>
</evidence>
<dbReference type="InterPro" id="IPR013766">
    <property type="entry name" value="Thioredoxin_domain"/>
</dbReference>
<evidence type="ECO:0000313" key="7">
    <source>
        <dbReference type="Proteomes" id="UP000001568"/>
    </source>
</evidence>
<sequence>MAEYQRLTKTMKLVFVDFTATWCGPCKMIGPVFTSLATKYPAAHFIKVDVDAAQDIAGYERVSSMPTFAVYCEGRKAETFSGADGNRLSQLVAKYYSSLGL</sequence>
<organism evidence="6 7">
    <name type="scientific">Ostreococcus lucimarinus (strain CCE9901)</name>
    <dbReference type="NCBI Taxonomy" id="436017"/>
    <lineage>
        <taxon>Eukaryota</taxon>
        <taxon>Viridiplantae</taxon>
        <taxon>Chlorophyta</taxon>
        <taxon>Mamiellophyceae</taxon>
        <taxon>Mamiellales</taxon>
        <taxon>Bathycoccaceae</taxon>
        <taxon>Ostreococcus</taxon>
    </lineage>
</organism>
<dbReference type="PANTHER" id="PTHR46115">
    <property type="entry name" value="THIOREDOXIN-LIKE PROTEIN 1"/>
    <property type="match status" value="1"/>
</dbReference>
<feature type="site" description="Contributes to redox potential value" evidence="3">
    <location>
        <position position="24"/>
    </location>
</feature>
<dbReference type="PROSITE" id="PS00194">
    <property type="entry name" value="THIOREDOXIN_1"/>
    <property type="match status" value="1"/>
</dbReference>
<protein>
    <recommendedName>
        <fullName evidence="2">Thioredoxin</fullName>
    </recommendedName>
</protein>
<feature type="site" description="Contributes to redox potential value" evidence="3">
    <location>
        <position position="25"/>
    </location>
</feature>
<feature type="active site" description="Nucleophile" evidence="3">
    <location>
        <position position="23"/>
    </location>
</feature>
<name>A4S986_OSTLU</name>
<accession>A4S986</accession>
<evidence type="ECO:0000256" key="4">
    <source>
        <dbReference type="PIRSR" id="PIRSR000077-4"/>
    </source>
</evidence>
<dbReference type="PRINTS" id="PR00421">
    <property type="entry name" value="THIOREDOXIN"/>
</dbReference>
<dbReference type="SUPFAM" id="SSF52833">
    <property type="entry name" value="Thioredoxin-like"/>
    <property type="match status" value="1"/>
</dbReference>
<dbReference type="GeneID" id="5005923"/>
<dbReference type="eggNOG" id="KOG0908">
    <property type="taxonomic scope" value="Eukaryota"/>
</dbReference>
<dbReference type="RefSeq" id="XP_001422018.1">
    <property type="nucleotide sequence ID" value="XM_001421981.1"/>
</dbReference>
<dbReference type="AlphaFoldDB" id="A4S986"/>
<gene>
    <name evidence="6" type="ORF">OSTLU_37753</name>
</gene>
<dbReference type="Proteomes" id="UP000001568">
    <property type="component" value="Chromosome 16"/>
</dbReference>
<dbReference type="GO" id="GO:0015035">
    <property type="term" value="F:protein-disulfide reductase activity"/>
    <property type="evidence" value="ECO:0007669"/>
    <property type="project" value="InterPro"/>
</dbReference>
<comment type="similarity">
    <text evidence="2">Belongs to the thioredoxin family.</text>
</comment>
<evidence type="ECO:0000256" key="3">
    <source>
        <dbReference type="PIRSR" id="PIRSR000077-1"/>
    </source>
</evidence>